<accession>A0ABV1KKG2</accession>
<gene>
    <name evidence="1" type="ORF">WIS52_31135</name>
</gene>
<comment type="caution">
    <text evidence="1">The sequence shown here is derived from an EMBL/GenBank/DDBJ whole genome shotgun (WGS) entry which is preliminary data.</text>
</comment>
<dbReference type="RefSeq" id="WP_349302014.1">
    <property type="nucleotide sequence ID" value="NZ_JBEDNQ010000019.1"/>
</dbReference>
<sequence>MPYEVVSAYTLVLGEDGHDDAAPQVSVHTTADDAWRALDAGVRERCGMRPRPRRRVDSDAVVRFADAWRAADPAARYWNVTAHRLPVMVPELARAAASLAGAR</sequence>
<proteinExistence type="predicted"/>
<evidence type="ECO:0000313" key="1">
    <source>
        <dbReference type="EMBL" id="MEQ3554942.1"/>
    </source>
</evidence>
<name>A0ABV1KKG2_9PSEU</name>
<reference evidence="1 2" key="1">
    <citation type="submission" date="2024-03" db="EMBL/GenBank/DDBJ databases">
        <title>Draft genome sequence of Pseudonocardia nematodicida JCM 31783.</title>
        <authorList>
            <person name="Butdee W."/>
            <person name="Duangmal K."/>
        </authorList>
    </citation>
    <scope>NUCLEOTIDE SEQUENCE [LARGE SCALE GENOMIC DNA]</scope>
    <source>
        <strain evidence="1 2">JCM 31783</strain>
    </source>
</reference>
<dbReference type="EMBL" id="JBEDNQ010000019">
    <property type="protein sequence ID" value="MEQ3554942.1"/>
    <property type="molecule type" value="Genomic_DNA"/>
</dbReference>
<evidence type="ECO:0000313" key="2">
    <source>
        <dbReference type="Proteomes" id="UP001494902"/>
    </source>
</evidence>
<keyword evidence="2" id="KW-1185">Reference proteome</keyword>
<organism evidence="1 2">
    <name type="scientific">Pseudonocardia nematodicida</name>
    <dbReference type="NCBI Taxonomy" id="1206997"/>
    <lineage>
        <taxon>Bacteria</taxon>
        <taxon>Bacillati</taxon>
        <taxon>Actinomycetota</taxon>
        <taxon>Actinomycetes</taxon>
        <taxon>Pseudonocardiales</taxon>
        <taxon>Pseudonocardiaceae</taxon>
        <taxon>Pseudonocardia</taxon>
    </lineage>
</organism>
<protein>
    <submittedName>
        <fullName evidence="1">Uncharacterized protein</fullName>
    </submittedName>
</protein>
<dbReference type="Proteomes" id="UP001494902">
    <property type="component" value="Unassembled WGS sequence"/>
</dbReference>